<protein>
    <recommendedName>
        <fullName evidence="4">Peptidase aspartic putative domain-containing protein</fullName>
    </recommendedName>
</protein>
<gene>
    <name evidence="2" type="ORF">N1851_019212</name>
</gene>
<dbReference type="PANTHER" id="PTHR47331">
    <property type="entry name" value="PHD-TYPE DOMAIN-CONTAINING PROTEIN"/>
    <property type="match status" value="1"/>
</dbReference>
<dbReference type="EMBL" id="JAOPHQ010003467">
    <property type="protein sequence ID" value="KAK0142848.1"/>
    <property type="molecule type" value="Genomic_DNA"/>
</dbReference>
<name>A0AA47NZU7_MERPO</name>
<dbReference type="AlphaFoldDB" id="A0AA47NZU7"/>
<proteinExistence type="predicted"/>
<dbReference type="Pfam" id="PF03564">
    <property type="entry name" value="DUF1759"/>
    <property type="match status" value="1"/>
</dbReference>
<organism evidence="2 3">
    <name type="scientific">Merluccius polli</name>
    <name type="common">Benguela hake</name>
    <name type="synonym">Merluccius cadenati</name>
    <dbReference type="NCBI Taxonomy" id="89951"/>
    <lineage>
        <taxon>Eukaryota</taxon>
        <taxon>Metazoa</taxon>
        <taxon>Chordata</taxon>
        <taxon>Craniata</taxon>
        <taxon>Vertebrata</taxon>
        <taxon>Euteleostomi</taxon>
        <taxon>Actinopterygii</taxon>
        <taxon>Neopterygii</taxon>
        <taxon>Teleostei</taxon>
        <taxon>Neoteleostei</taxon>
        <taxon>Acanthomorphata</taxon>
        <taxon>Zeiogadaria</taxon>
        <taxon>Gadariae</taxon>
        <taxon>Gadiformes</taxon>
        <taxon>Gadoidei</taxon>
        <taxon>Merlucciidae</taxon>
        <taxon>Merluccius</taxon>
    </lineage>
</organism>
<keyword evidence="3" id="KW-1185">Reference proteome</keyword>
<dbReference type="PANTHER" id="PTHR47331:SF5">
    <property type="entry name" value="RIBONUCLEASE H"/>
    <property type="match status" value="1"/>
</dbReference>
<evidence type="ECO:0008006" key="4">
    <source>
        <dbReference type="Google" id="ProtNLM"/>
    </source>
</evidence>
<feature type="region of interest" description="Disordered" evidence="1">
    <location>
        <begin position="1"/>
        <end position="43"/>
    </location>
</feature>
<sequence length="751" mass="83190">MVTSLLKEKPQDPGGARSSPCPSDHSNASNPVPPPPVLYTTPPPAIVVPPPAALAPPPVLHAAPPSVPLAPSPMQYPPLPPLLQSAFPPASLPSSLAPVNYNLASTPRYHPSNSAFTYPVQAASFSTSALPQSSPRQPQAADVFPFTATSYGIPKPMIPCFESGKESDFDLLKMALDNLLNSHLHLNEQYKYQVLLGHLKLQSALQLAKAYMYDSRPYTAAMQALQDKYGQPRQLVQSELGAILNTPALKFGDSEAFDAFALSIQSLVGMLKTLEGQNGYELRCGSHVDRLLSKMPPSYRDGFVEYCLTQGILRTGTDQTYTLPDRSSWLQMQSQAKRIASRAASLYNYEAPSSDQGSKGQFAQPKSSSKPKPYCPHCNNKEHFLNACTEFKKLNTNQIVRWITDGQRCWKCGRTHKPEVCTLKRPCNTCKEQHLTVLHDAVQQTQKSVLMVTAPTAKVYLDRPNRSPKVMLNVVKVLLHNQDRVLETYAVLDDGSERSIILPHAVQRLNLTAQPETLTLRTVHQDVVQLHGASVAFYVSSLTKPERKYHIHQAFTADNLGLSEHSYPVRTLQRRYKHLRNLPLPPVDYAQPLLLIGSDIPHLLTPIEPVELGPSGGPIAVHTKLGWSLQGPTSIKQVPASKQQCLFTATVSLTSELFKNVERLWQIDTLPYSSEMQVTRSKQDQQALNLLQASTVRVNVDGVQRHRCFAETAPPLFKLLWEQCCQVFVALRGDSLKVNSALRSIVRRSRN</sequence>
<feature type="compositionally biased region" description="Basic and acidic residues" evidence="1">
    <location>
        <begin position="1"/>
        <end position="11"/>
    </location>
</feature>
<feature type="compositionally biased region" description="Polar residues" evidence="1">
    <location>
        <begin position="20"/>
        <end position="30"/>
    </location>
</feature>
<evidence type="ECO:0000313" key="3">
    <source>
        <dbReference type="Proteomes" id="UP001174136"/>
    </source>
</evidence>
<evidence type="ECO:0000256" key="1">
    <source>
        <dbReference type="SAM" id="MobiDB-lite"/>
    </source>
</evidence>
<feature type="compositionally biased region" description="Pro residues" evidence="1">
    <location>
        <begin position="31"/>
        <end position="43"/>
    </location>
</feature>
<dbReference type="Proteomes" id="UP001174136">
    <property type="component" value="Unassembled WGS sequence"/>
</dbReference>
<reference evidence="2" key="1">
    <citation type="journal article" date="2023" name="Front. Mar. Sci.">
        <title>A new Merluccius polli reference genome to investigate the effects of global change in West African waters.</title>
        <authorList>
            <person name="Mateo J.L."/>
            <person name="Blanco-Fernandez C."/>
            <person name="Garcia-Vazquez E."/>
            <person name="Machado-Schiaffino G."/>
        </authorList>
    </citation>
    <scope>NUCLEOTIDE SEQUENCE</scope>
    <source>
        <strain evidence="2">C29</strain>
        <tissue evidence="2">Fin</tissue>
    </source>
</reference>
<comment type="caution">
    <text evidence="2">The sequence shown here is derived from an EMBL/GenBank/DDBJ whole genome shotgun (WGS) entry which is preliminary data.</text>
</comment>
<dbReference type="InterPro" id="IPR005312">
    <property type="entry name" value="DUF1759"/>
</dbReference>
<accession>A0AA47NZU7</accession>
<evidence type="ECO:0000313" key="2">
    <source>
        <dbReference type="EMBL" id="KAK0142848.1"/>
    </source>
</evidence>